<evidence type="ECO:0000313" key="3">
    <source>
        <dbReference type="Proteomes" id="UP001610818"/>
    </source>
</evidence>
<evidence type="ECO:0000313" key="2">
    <source>
        <dbReference type="EMBL" id="MFH8549889.1"/>
    </source>
</evidence>
<evidence type="ECO:0000259" key="1">
    <source>
        <dbReference type="PROSITE" id="PS50943"/>
    </source>
</evidence>
<dbReference type="EMBL" id="JBIRGQ010000006">
    <property type="protein sequence ID" value="MFH8549889.1"/>
    <property type="molecule type" value="Genomic_DNA"/>
</dbReference>
<dbReference type="RefSeq" id="WP_397716235.1">
    <property type="nucleotide sequence ID" value="NZ_JBIRGN010000006.1"/>
</dbReference>
<dbReference type="PROSITE" id="PS50943">
    <property type="entry name" value="HTH_CROC1"/>
    <property type="match status" value="1"/>
</dbReference>
<comment type="caution">
    <text evidence="2">The sequence shown here is derived from an EMBL/GenBank/DDBJ whole genome shotgun (WGS) entry which is preliminary data.</text>
</comment>
<dbReference type="Proteomes" id="UP001610818">
    <property type="component" value="Unassembled WGS sequence"/>
</dbReference>
<proteinExistence type="predicted"/>
<feature type="domain" description="HTH cro/C1-type" evidence="1">
    <location>
        <begin position="18"/>
        <end position="76"/>
    </location>
</feature>
<dbReference type="InterPro" id="IPR010982">
    <property type="entry name" value="Lambda_DNA-bd_dom_sf"/>
</dbReference>
<dbReference type="InterPro" id="IPR001387">
    <property type="entry name" value="Cro/C1-type_HTH"/>
</dbReference>
<keyword evidence="3" id="KW-1185">Reference proteome</keyword>
<dbReference type="SUPFAM" id="SSF47413">
    <property type="entry name" value="lambda repressor-like DNA-binding domains"/>
    <property type="match status" value="1"/>
</dbReference>
<gene>
    <name evidence="2" type="ORF">ACH4F9_33280</name>
</gene>
<protein>
    <submittedName>
        <fullName evidence="2">Helix-turn-helix transcriptional regulator</fullName>
    </submittedName>
</protein>
<dbReference type="Gene3D" id="1.10.260.40">
    <property type="entry name" value="lambda repressor-like DNA-binding domains"/>
    <property type="match status" value="1"/>
</dbReference>
<dbReference type="InterPro" id="IPR043917">
    <property type="entry name" value="DUF5753"/>
</dbReference>
<reference evidence="2 3" key="1">
    <citation type="submission" date="2024-10" db="EMBL/GenBank/DDBJ databases">
        <title>The Natural Products Discovery Center: Release of the First 8490 Sequenced Strains for Exploring Actinobacteria Biosynthetic Diversity.</title>
        <authorList>
            <person name="Kalkreuter E."/>
            <person name="Kautsar S.A."/>
            <person name="Yang D."/>
            <person name="Bader C.D."/>
            <person name="Teijaro C.N."/>
            <person name="Fluegel L."/>
            <person name="Davis C.M."/>
            <person name="Simpson J.R."/>
            <person name="Lauterbach L."/>
            <person name="Steele A.D."/>
            <person name="Gui C."/>
            <person name="Meng S."/>
            <person name="Li G."/>
            <person name="Viehrig K."/>
            <person name="Ye F."/>
            <person name="Su P."/>
            <person name="Kiefer A.F."/>
            <person name="Nichols A."/>
            <person name="Cepeda A.J."/>
            <person name="Yan W."/>
            <person name="Fan B."/>
            <person name="Jiang Y."/>
            <person name="Adhikari A."/>
            <person name="Zheng C.-J."/>
            <person name="Schuster L."/>
            <person name="Cowan T.M."/>
            <person name="Smanski M.J."/>
            <person name="Chevrette M.G."/>
            <person name="De Carvalho L.P.S."/>
            <person name="Shen B."/>
        </authorList>
    </citation>
    <scope>NUCLEOTIDE SEQUENCE [LARGE SCALE GENOMIC DNA]</scope>
    <source>
        <strain evidence="2 3">NPDC017990</strain>
    </source>
</reference>
<accession>A0ABW7QZJ8</accession>
<dbReference type="Pfam" id="PF13560">
    <property type="entry name" value="HTH_31"/>
    <property type="match status" value="1"/>
</dbReference>
<sequence length="301" mass="33385">MALRTTVTERQRRIGAELKKLREQAKLTVSEAGASIGMGRVHLTHVEGGHTAIPPERIRTLCQSYGVTCAPYIDELVSMALSDGKGWWSSYRKTMRQRALDLAELESRATALQGYETLVIPGLLQTESYMRALFRDSLADSTPDEVDTLVQFRMERQSILSPPQSAQLHVVIHEAALRVVIGSRHVMQEQITHLLTAARFPNLTIQVRPFDAGSSRWISAPFSIVRPGAPGLETVVAEHPSARLNLDDREEISQYSSTFDSLRKTALAPVVADHPPEAHAGRDSCTLLQHLLYTHQGNSYA</sequence>
<organism evidence="2 3">
    <name type="scientific">Streptomyces longisporoflavus</name>
    <dbReference type="NCBI Taxonomy" id="28044"/>
    <lineage>
        <taxon>Bacteria</taxon>
        <taxon>Bacillati</taxon>
        <taxon>Actinomycetota</taxon>
        <taxon>Actinomycetes</taxon>
        <taxon>Kitasatosporales</taxon>
        <taxon>Streptomycetaceae</taxon>
        <taxon>Streptomyces</taxon>
    </lineage>
</organism>
<dbReference type="Pfam" id="PF19054">
    <property type="entry name" value="DUF5753"/>
    <property type="match status" value="1"/>
</dbReference>
<dbReference type="CDD" id="cd00093">
    <property type="entry name" value="HTH_XRE"/>
    <property type="match status" value="1"/>
</dbReference>
<dbReference type="SMART" id="SM00530">
    <property type="entry name" value="HTH_XRE"/>
    <property type="match status" value="1"/>
</dbReference>
<name>A0ABW7QZJ8_9ACTN</name>